<dbReference type="AlphaFoldDB" id="A0A4V1AIS7"/>
<reference evidence="2" key="1">
    <citation type="submission" date="2019-03" db="EMBL/GenBank/DDBJ databases">
        <title>Weissella sp. 26KH-42 Genome sequencing.</title>
        <authorList>
            <person name="Heo J."/>
            <person name="Kim S.-J."/>
            <person name="Kim J.-S."/>
            <person name="Hong S.-B."/>
            <person name="Kwon S.-W."/>
        </authorList>
    </citation>
    <scope>NUCLEOTIDE SEQUENCE [LARGE SCALE GENOMIC DNA]</scope>
    <source>
        <strain evidence="2">26KH-42</strain>
    </source>
</reference>
<sequence length="559" mass="63138">MKETDDFRNLQKVREIERSLSEGIKNLEPTAVNSGILAAQIIENIQNLPISQEADVLTLIQGIQCLTDANQLDFDSAISMLEMLISLVDKALKERYQIQNKIERYLASIPVVVDNQPDIAAARNRLRKELTDGSIVNLEVAFANLKEACSVSLANFEFERSNATEVIATAKKGIVNNESAVQVALENLENYLVKNDLEFNQLHELQKNLQQTVQSALQERQNVLQLVDEYRVPLALYENKNIQFAQNRLDKLVIDGTNAEILASLEALKLAVELIAEDSSRVRTRAEELLQAANRNHLVLNDWQWQQVVALHRVLNDKSARIEELRSHYNQVDTFVDGVQFDLEACDKELAILQKSVQVAVDRGELMTVIVRRMLKVVKFLHRMEKNAAMKEAFINVGTAKTEVEAHADQIQLLATRTNKLTQQAIQLNYRGDEEGAMQYLVRAQEQVARCTRLVREATWTLNGAVYAVLLAEYSTTEAVFNEALQLVDNDPIRLERQSYLVGETDWPVATCTKSKIANGVGNLHHESLPDLWEQLGLDEVVPMLETMIYGDPKKILVS</sequence>
<accession>A0A4V1AIS7</accession>
<dbReference type="EMBL" id="CP037940">
    <property type="protein sequence ID" value="QBO36545.1"/>
    <property type="molecule type" value="Genomic_DNA"/>
</dbReference>
<dbReference type="KEGG" id="wei:EQG49_08685"/>
<evidence type="ECO:0000313" key="1">
    <source>
        <dbReference type="EMBL" id="QBO36545.1"/>
    </source>
</evidence>
<gene>
    <name evidence="1" type="ORF">EQG49_08685</name>
</gene>
<protein>
    <submittedName>
        <fullName evidence="1">Uncharacterized protein</fullName>
    </submittedName>
</protein>
<evidence type="ECO:0000313" key="2">
    <source>
        <dbReference type="Proteomes" id="UP000292886"/>
    </source>
</evidence>
<dbReference type="Proteomes" id="UP000292886">
    <property type="component" value="Chromosome"/>
</dbReference>
<dbReference type="RefSeq" id="WP_133363622.1">
    <property type="nucleotide sequence ID" value="NZ_CP037940.1"/>
</dbReference>
<name>A0A4V1AIS7_9LACO</name>
<keyword evidence="2" id="KW-1185">Reference proteome</keyword>
<proteinExistence type="predicted"/>
<organism evidence="1 2">
    <name type="scientific">Periweissella cryptocerci</name>
    <dbReference type="NCBI Taxonomy" id="2506420"/>
    <lineage>
        <taxon>Bacteria</taxon>
        <taxon>Bacillati</taxon>
        <taxon>Bacillota</taxon>
        <taxon>Bacilli</taxon>
        <taxon>Lactobacillales</taxon>
        <taxon>Lactobacillaceae</taxon>
        <taxon>Periweissella</taxon>
    </lineage>
</organism>